<dbReference type="EMBL" id="CDMZ01000658">
    <property type="protein sequence ID" value="CEM18833.1"/>
    <property type="molecule type" value="Genomic_DNA"/>
</dbReference>
<gene>
    <name evidence="2" type="ORF">Cvel_18931</name>
</gene>
<name>A0A0G4FW42_9ALVE</name>
<feature type="region of interest" description="Disordered" evidence="1">
    <location>
        <begin position="24"/>
        <end position="43"/>
    </location>
</feature>
<protein>
    <recommendedName>
        <fullName evidence="3">USP domain-containing protein</fullName>
    </recommendedName>
</protein>
<accession>A0A0G4FW42</accession>
<evidence type="ECO:0000313" key="2">
    <source>
        <dbReference type="EMBL" id="CEM18833.1"/>
    </source>
</evidence>
<proteinExistence type="predicted"/>
<feature type="compositionally biased region" description="Low complexity" evidence="1">
    <location>
        <begin position="661"/>
        <end position="682"/>
    </location>
</feature>
<feature type="region of interest" description="Disordered" evidence="1">
    <location>
        <begin position="648"/>
        <end position="703"/>
    </location>
</feature>
<feature type="region of interest" description="Disordered" evidence="1">
    <location>
        <begin position="349"/>
        <end position="528"/>
    </location>
</feature>
<sequence length="703" mass="74999">MVYKVEELGSAFVTDALNDVRASQSFPSGRAPQSSGGTGAAGRGTRVKLPIGIAREPGVMSCSCHVTVQGLVSVAAFPRCLQNLLKSHTRDSNRRRYRLASVLCEVCGQLGGKRRGQVSVFKLIDAVWGLWNFQQREGWRTTDQRGVDEFVSDILSSLFVSRQFNVPSTGREEGTLMARAFYQESLKTQKRYDVLLIHVRPGQSLTGSLEQLGGVDGGDCPSKKLTCLSTVIFEIPRSSHPRIVEVEGEAGRDHHGSFDPTPVNIPPDMMLKFGEKMLRISAIAEHDGRDTGIRTGHHTALCERGRAFYEFDDATVVPCPGGFPSHSRLIEASKKACQIFCSVVESDANQPPTAAAQPHVSVPAETSSEMEIEEDPAVQSALMQSFAEAQAGGHPHPHSAVNPVNLGRPNPPAAAAAASPSPLAPPTQLSGDLDEETSNAESGGHFPDPAWRGLPKGGYPHDADWQSRLSAAKQEDASTLLPRDKRPLKKEESQERDGEKLPKVRKVGEGEENEEDDEQCGGEVVGGANETGASAEISVAGQRVADHGQDLQAEDLVLAAASAASVDNPTSEYGLSPYPEVSLSPWSPDERVPLSPNALFSFSVPPPPFPSGANGLSRPRRVPGSWNWLLNPDLAGSNTSALILREHSQQNPTQLHRESASSHLLASSGSAVVGSGSTGSATPSRGMGMEDSGAHKVTRGGPM</sequence>
<feature type="compositionally biased region" description="Acidic residues" evidence="1">
    <location>
        <begin position="510"/>
        <end position="520"/>
    </location>
</feature>
<feature type="compositionally biased region" description="Polar residues" evidence="1">
    <location>
        <begin position="24"/>
        <end position="33"/>
    </location>
</feature>
<dbReference type="VEuPathDB" id="CryptoDB:Cvel_18931"/>
<feature type="compositionally biased region" description="Basic and acidic residues" evidence="1">
    <location>
        <begin position="482"/>
        <end position="509"/>
    </location>
</feature>
<organism evidence="2">
    <name type="scientific">Chromera velia CCMP2878</name>
    <dbReference type="NCBI Taxonomy" id="1169474"/>
    <lineage>
        <taxon>Eukaryota</taxon>
        <taxon>Sar</taxon>
        <taxon>Alveolata</taxon>
        <taxon>Colpodellida</taxon>
        <taxon>Chromeraceae</taxon>
        <taxon>Chromera</taxon>
    </lineage>
</organism>
<dbReference type="AlphaFoldDB" id="A0A0G4FW42"/>
<reference evidence="2" key="1">
    <citation type="submission" date="2014-11" db="EMBL/GenBank/DDBJ databases">
        <authorList>
            <person name="Otto D Thomas"/>
            <person name="Naeem Raeece"/>
        </authorList>
    </citation>
    <scope>NUCLEOTIDE SEQUENCE</scope>
</reference>
<evidence type="ECO:0008006" key="3">
    <source>
        <dbReference type="Google" id="ProtNLM"/>
    </source>
</evidence>
<evidence type="ECO:0000256" key="1">
    <source>
        <dbReference type="SAM" id="MobiDB-lite"/>
    </source>
</evidence>